<dbReference type="HOGENOM" id="CLU_006105_4_0_1"/>
<dbReference type="EMBL" id="KQ971343">
    <property type="protein sequence ID" value="EFA04427.1"/>
    <property type="molecule type" value="Genomic_DNA"/>
</dbReference>
<dbReference type="FunFam" id="3.40.50.1820:FF:000003">
    <property type="entry name" value="Dipeptidyl peptidase 4"/>
    <property type="match status" value="1"/>
</dbReference>
<dbReference type="PANTHER" id="PTHR11731:SF154">
    <property type="entry name" value="VENOM DIPEPTIDYL PEPTIDASE 4-LIKE PROTEIN"/>
    <property type="match status" value="1"/>
</dbReference>
<dbReference type="PANTHER" id="PTHR11731">
    <property type="entry name" value="PROTEASE FAMILY S9B,C DIPEPTIDYL-PEPTIDASE IV-RELATED"/>
    <property type="match status" value="1"/>
</dbReference>
<dbReference type="InterPro" id="IPR001375">
    <property type="entry name" value="Peptidase_S9_cat"/>
</dbReference>
<feature type="domain" description="Peptidase S9 prolyl oligopeptidase catalytic" evidence="5">
    <location>
        <begin position="552"/>
        <end position="752"/>
    </location>
</feature>
<evidence type="ECO:0000259" key="6">
    <source>
        <dbReference type="Pfam" id="PF00930"/>
    </source>
</evidence>
<organism evidence="7 8">
    <name type="scientific">Tribolium castaneum</name>
    <name type="common">Red flour beetle</name>
    <dbReference type="NCBI Taxonomy" id="7070"/>
    <lineage>
        <taxon>Eukaryota</taxon>
        <taxon>Metazoa</taxon>
        <taxon>Ecdysozoa</taxon>
        <taxon>Arthropoda</taxon>
        <taxon>Hexapoda</taxon>
        <taxon>Insecta</taxon>
        <taxon>Pterygota</taxon>
        <taxon>Neoptera</taxon>
        <taxon>Endopterygota</taxon>
        <taxon>Coleoptera</taxon>
        <taxon>Polyphaga</taxon>
        <taxon>Cucujiformia</taxon>
        <taxon>Tenebrionidae</taxon>
        <taxon>Tenebrionidae incertae sedis</taxon>
        <taxon>Tribolium</taxon>
    </lineage>
</organism>
<dbReference type="eggNOG" id="KOG2100">
    <property type="taxonomic scope" value="Eukaryota"/>
</dbReference>
<dbReference type="SUPFAM" id="SSF53474">
    <property type="entry name" value="alpha/beta-Hydrolases"/>
    <property type="match status" value="1"/>
</dbReference>
<evidence type="ECO:0000259" key="5">
    <source>
        <dbReference type="Pfam" id="PF00326"/>
    </source>
</evidence>
<evidence type="ECO:0000256" key="2">
    <source>
        <dbReference type="ARBA" id="ARBA00023180"/>
    </source>
</evidence>
<dbReference type="OMA" id="YDVYDIA"/>
<dbReference type="GO" id="GO:0008236">
    <property type="term" value="F:serine-type peptidase activity"/>
    <property type="evidence" value="ECO:0007669"/>
    <property type="project" value="InterPro"/>
</dbReference>
<reference evidence="7 8" key="1">
    <citation type="journal article" date="2008" name="Nature">
        <title>The genome of the model beetle and pest Tribolium castaneum.</title>
        <authorList>
            <consortium name="Tribolium Genome Sequencing Consortium"/>
            <person name="Richards S."/>
            <person name="Gibbs R.A."/>
            <person name="Weinstock G.M."/>
            <person name="Brown S.J."/>
            <person name="Denell R."/>
            <person name="Beeman R.W."/>
            <person name="Gibbs R."/>
            <person name="Beeman R.W."/>
            <person name="Brown S.J."/>
            <person name="Bucher G."/>
            <person name="Friedrich M."/>
            <person name="Grimmelikhuijzen C.J."/>
            <person name="Klingler M."/>
            <person name="Lorenzen M."/>
            <person name="Richards S."/>
            <person name="Roth S."/>
            <person name="Schroder R."/>
            <person name="Tautz D."/>
            <person name="Zdobnov E.M."/>
            <person name="Muzny D."/>
            <person name="Gibbs R.A."/>
            <person name="Weinstock G.M."/>
            <person name="Attaway T."/>
            <person name="Bell S."/>
            <person name="Buhay C.J."/>
            <person name="Chandrabose M.N."/>
            <person name="Chavez D."/>
            <person name="Clerk-Blankenburg K.P."/>
            <person name="Cree A."/>
            <person name="Dao M."/>
            <person name="Davis C."/>
            <person name="Chacko J."/>
            <person name="Dinh H."/>
            <person name="Dugan-Rocha S."/>
            <person name="Fowler G."/>
            <person name="Garner T.T."/>
            <person name="Garnes J."/>
            <person name="Gnirke A."/>
            <person name="Hawes A."/>
            <person name="Hernandez J."/>
            <person name="Hines S."/>
            <person name="Holder M."/>
            <person name="Hume J."/>
            <person name="Jhangiani S.N."/>
            <person name="Joshi V."/>
            <person name="Khan Z.M."/>
            <person name="Jackson L."/>
            <person name="Kovar C."/>
            <person name="Kowis A."/>
            <person name="Lee S."/>
            <person name="Lewis L.R."/>
            <person name="Margolis J."/>
            <person name="Morgan M."/>
            <person name="Nazareth L.V."/>
            <person name="Nguyen N."/>
            <person name="Okwuonu G."/>
            <person name="Parker D."/>
            <person name="Richards S."/>
            <person name="Ruiz S.J."/>
            <person name="Santibanez J."/>
            <person name="Savard J."/>
            <person name="Scherer S.E."/>
            <person name="Schneider B."/>
            <person name="Sodergren E."/>
            <person name="Tautz D."/>
            <person name="Vattahil S."/>
            <person name="Villasana D."/>
            <person name="White C.S."/>
            <person name="Wright R."/>
            <person name="Park Y."/>
            <person name="Beeman R.W."/>
            <person name="Lord J."/>
            <person name="Oppert B."/>
            <person name="Lorenzen M."/>
            <person name="Brown S."/>
            <person name="Wang L."/>
            <person name="Savard J."/>
            <person name="Tautz D."/>
            <person name="Richards S."/>
            <person name="Weinstock G."/>
            <person name="Gibbs R.A."/>
            <person name="Liu Y."/>
            <person name="Worley K."/>
            <person name="Weinstock G."/>
            <person name="Elsik C.G."/>
            <person name="Reese J.T."/>
            <person name="Elhaik E."/>
            <person name="Landan G."/>
            <person name="Graur D."/>
            <person name="Arensburger P."/>
            <person name="Atkinson P."/>
            <person name="Beeman R.W."/>
            <person name="Beidler J."/>
            <person name="Brown S.J."/>
            <person name="Demuth J.P."/>
            <person name="Drury D.W."/>
            <person name="Du Y.Z."/>
            <person name="Fujiwara H."/>
            <person name="Lorenzen M."/>
            <person name="Maselli V."/>
            <person name="Osanai M."/>
            <person name="Park Y."/>
            <person name="Robertson H.M."/>
            <person name="Tu Z."/>
            <person name="Wang J.J."/>
            <person name="Wang S."/>
            <person name="Richards S."/>
            <person name="Song H."/>
            <person name="Zhang L."/>
            <person name="Sodergren E."/>
            <person name="Werner D."/>
            <person name="Stanke M."/>
            <person name="Morgenstern B."/>
            <person name="Solovyev V."/>
            <person name="Kosarev P."/>
            <person name="Brown G."/>
            <person name="Chen H.C."/>
            <person name="Ermolaeva O."/>
            <person name="Hlavina W."/>
            <person name="Kapustin Y."/>
            <person name="Kiryutin B."/>
            <person name="Kitts P."/>
            <person name="Maglott D."/>
            <person name="Pruitt K."/>
            <person name="Sapojnikov V."/>
            <person name="Souvorov A."/>
            <person name="Mackey A.J."/>
            <person name="Waterhouse R.M."/>
            <person name="Wyder S."/>
            <person name="Zdobnov E.M."/>
            <person name="Zdobnov E.M."/>
            <person name="Wyder S."/>
            <person name="Kriventseva E.V."/>
            <person name="Kadowaki T."/>
            <person name="Bork P."/>
            <person name="Aranda M."/>
            <person name="Bao R."/>
            <person name="Beermann A."/>
            <person name="Berns N."/>
            <person name="Bolognesi R."/>
            <person name="Bonneton F."/>
            <person name="Bopp D."/>
            <person name="Brown S.J."/>
            <person name="Bucher G."/>
            <person name="Butts T."/>
            <person name="Chaumot A."/>
            <person name="Denell R.E."/>
            <person name="Ferrier D.E."/>
            <person name="Friedrich M."/>
            <person name="Gordon C.M."/>
            <person name="Jindra M."/>
            <person name="Klingler M."/>
            <person name="Lan Q."/>
            <person name="Lattorff H.M."/>
            <person name="Laudet V."/>
            <person name="von Levetsow C."/>
            <person name="Liu Z."/>
            <person name="Lutz R."/>
            <person name="Lynch J.A."/>
            <person name="da Fonseca R.N."/>
            <person name="Posnien N."/>
            <person name="Reuter R."/>
            <person name="Roth S."/>
            <person name="Savard J."/>
            <person name="Schinko J.B."/>
            <person name="Schmitt C."/>
            <person name="Schoppmeier M."/>
            <person name="Schroder R."/>
            <person name="Shippy T.D."/>
            <person name="Simonnet F."/>
            <person name="Marques-Souza H."/>
            <person name="Tautz D."/>
            <person name="Tomoyasu Y."/>
            <person name="Trauner J."/>
            <person name="Van der Zee M."/>
            <person name="Vervoort M."/>
            <person name="Wittkopp N."/>
            <person name="Wimmer E.A."/>
            <person name="Yang X."/>
            <person name="Jones A.K."/>
            <person name="Sattelle D.B."/>
            <person name="Ebert P.R."/>
            <person name="Nelson D."/>
            <person name="Scott J.G."/>
            <person name="Beeman R.W."/>
            <person name="Muthukrishnan S."/>
            <person name="Kramer K.J."/>
            <person name="Arakane Y."/>
            <person name="Beeman R.W."/>
            <person name="Zhu Q."/>
            <person name="Hogenkamp D."/>
            <person name="Dixit R."/>
            <person name="Oppert B."/>
            <person name="Jiang H."/>
            <person name="Zou Z."/>
            <person name="Marshall J."/>
            <person name="Elpidina E."/>
            <person name="Vinokurov K."/>
            <person name="Oppert C."/>
            <person name="Zou Z."/>
            <person name="Evans J."/>
            <person name="Lu Z."/>
            <person name="Zhao P."/>
            <person name="Sumathipala N."/>
            <person name="Altincicek B."/>
            <person name="Vilcinskas A."/>
            <person name="Williams M."/>
            <person name="Hultmark D."/>
            <person name="Hetru C."/>
            <person name="Jiang H."/>
            <person name="Grimmelikhuijzen C.J."/>
            <person name="Hauser F."/>
            <person name="Cazzamali G."/>
            <person name="Williamson M."/>
            <person name="Park Y."/>
            <person name="Li B."/>
            <person name="Tanaka Y."/>
            <person name="Predel R."/>
            <person name="Neupert S."/>
            <person name="Schachtner J."/>
            <person name="Verleyen P."/>
            <person name="Raible F."/>
            <person name="Bork P."/>
            <person name="Friedrich M."/>
            <person name="Walden K.K."/>
            <person name="Robertson H.M."/>
            <person name="Angeli S."/>
            <person name="Foret S."/>
            <person name="Bucher G."/>
            <person name="Schuetz S."/>
            <person name="Maleszka R."/>
            <person name="Wimmer E.A."/>
            <person name="Beeman R.W."/>
            <person name="Lorenzen M."/>
            <person name="Tomoyasu Y."/>
            <person name="Miller S.C."/>
            <person name="Grossmann D."/>
            <person name="Bucher G."/>
        </authorList>
    </citation>
    <scope>NUCLEOTIDE SEQUENCE [LARGE SCALE GENOMIC DNA]</scope>
    <source>
        <strain evidence="7 8">Georgia GA2</strain>
    </source>
</reference>
<keyword evidence="8" id="KW-1185">Reference proteome</keyword>
<evidence type="ECO:0000256" key="1">
    <source>
        <dbReference type="ARBA" id="ARBA00010036"/>
    </source>
</evidence>
<sequence length="767" mass="87333">MVLCKVFSICLLLFVATEGKSVPKNDKEPFELNEFLLSTFGTKTFNGTWLTGDSIFHKNKDGDYILSNVKLGNASVFFNKSVVDHFPYLYSTLVSPDHRYVLIRYNVSAVFRHSTTSLYSIYDIENEKYYDIEDKNYTQYAQWAPIGHGLVYVYLNNLYYLKEPSGEPIALTTNGIPGIIYNGVPDWVYEEEVLGTGSALWFSPDGKQLAFAAFNDAEVKNFTYFTYGVPGVTSSQYPKEVTIKYPKVGTKNPDVKTYVVNLESSEEKVVPLRIRAIPESWHQNDDYVLYDMVWVTNDEFAVIYSNRVQNKAQLVRCNKDAKCNSVPEATYEEKNGWLEIHIPYYNKAGSQRIEILPQPEGTDEFDHLVLTDVATGNAKRLTKGPFYVTAVDGWDEANNNIYFSGTGENQPSQLHAYVVNIETLDVKCLTCEMNTSQGLCKYASALYSKDFSYVTKICRGPGPYLVEIHNLKDECDILIWEDNQALIDKLAKKSFPVIKNLKVPVPGGFNANVRMLLPPDLDENEPKKYPAVVNVYGGPNSNQISDAYTVGFQHYIVTNRKYIYIFIDARGSGKDGKNKIHQVYRKLATVEIEDQIAVTKYLQQKFPYIDANNTGIWGWSYGGFASAWVLVKDTENVFKFALSVAPVSSLIYYDSIYTERYMGLPTPEDNLKGYNNTDVTRKVLAMKGKLFFLIHGNADDNVHYQHSMLLSRALELNDVPFQQQSYPDENHSLLRVRPHLYHTIDRFWARSFDLPDPPAPRLVPPKM</sequence>
<dbReference type="OrthoDB" id="16520at2759"/>
<evidence type="ECO:0000313" key="7">
    <source>
        <dbReference type="EMBL" id="EFA04427.1"/>
    </source>
</evidence>
<evidence type="ECO:0000256" key="4">
    <source>
        <dbReference type="SAM" id="SignalP"/>
    </source>
</evidence>
<dbReference type="InterPro" id="IPR002469">
    <property type="entry name" value="Peptidase_S9B_N"/>
</dbReference>
<dbReference type="SMR" id="D6WJ57"/>
<dbReference type="Gene3D" id="3.40.50.1820">
    <property type="entry name" value="alpha/beta hydrolase"/>
    <property type="match status" value="1"/>
</dbReference>
<comment type="similarity">
    <text evidence="1">Belongs to the peptidase S9B family. DPPIV subfamily.</text>
</comment>
<dbReference type="Proteomes" id="UP000007266">
    <property type="component" value="Linkage group 5"/>
</dbReference>
<dbReference type="STRING" id="7070.D6WJ57"/>
<dbReference type="FunCoup" id="D6WJ57">
    <property type="interactions" value="84"/>
</dbReference>
<dbReference type="InParanoid" id="D6WJ57"/>
<dbReference type="SUPFAM" id="SSF82171">
    <property type="entry name" value="DPP6 N-terminal domain-like"/>
    <property type="match status" value="1"/>
</dbReference>
<evidence type="ECO:0000256" key="3">
    <source>
        <dbReference type="ARBA" id="ARBA00072929"/>
    </source>
</evidence>
<protein>
    <recommendedName>
        <fullName evidence="3">Venom dipeptidyl peptidase 4</fullName>
    </recommendedName>
</protein>
<reference evidence="7 8" key="2">
    <citation type="journal article" date="2010" name="Nucleic Acids Res.">
        <title>BeetleBase in 2010: revisions to provide comprehensive genomic information for Tribolium castaneum.</title>
        <authorList>
            <person name="Kim H.S."/>
            <person name="Murphy T."/>
            <person name="Xia J."/>
            <person name="Caragea D."/>
            <person name="Park Y."/>
            <person name="Beeman R.W."/>
            <person name="Lorenzen M.D."/>
            <person name="Butcher S."/>
            <person name="Manak J.R."/>
            <person name="Brown S.J."/>
        </authorList>
    </citation>
    <scope>GENOME REANNOTATION</scope>
    <source>
        <strain evidence="7 8">Georgia GA2</strain>
    </source>
</reference>
<dbReference type="Pfam" id="PF00930">
    <property type="entry name" value="DPPIV_N"/>
    <property type="match status" value="1"/>
</dbReference>
<proteinExistence type="inferred from homology"/>
<gene>
    <name evidence="7" type="primary">AUGUSTUS-3.0.2_14727</name>
    <name evidence="7" type="ORF">TcasGA2_TC014727</name>
</gene>
<evidence type="ECO:0000313" key="8">
    <source>
        <dbReference type="Proteomes" id="UP000007266"/>
    </source>
</evidence>
<dbReference type="InterPro" id="IPR029058">
    <property type="entry name" value="AB_hydrolase_fold"/>
</dbReference>
<dbReference type="GO" id="GO:0005886">
    <property type="term" value="C:plasma membrane"/>
    <property type="evidence" value="ECO:0000318"/>
    <property type="project" value="GO_Central"/>
</dbReference>
<dbReference type="ESTHER" id="trica-d6wj57">
    <property type="family name" value="DPP4N_Peptidase_S9"/>
</dbReference>
<name>D6WJ57_TRICA</name>
<feature type="signal peptide" evidence="4">
    <location>
        <begin position="1"/>
        <end position="19"/>
    </location>
</feature>
<keyword evidence="2" id="KW-0325">Glycoprotein</keyword>
<feature type="domain" description="Dipeptidylpeptidase IV N-terminal" evidence="6">
    <location>
        <begin position="95"/>
        <end position="462"/>
    </location>
</feature>
<dbReference type="AlphaFoldDB" id="D6WJ57"/>
<keyword evidence="4" id="KW-0732">Signal</keyword>
<dbReference type="GO" id="GO:0006508">
    <property type="term" value="P:proteolysis"/>
    <property type="evidence" value="ECO:0000318"/>
    <property type="project" value="GO_Central"/>
</dbReference>
<dbReference type="Pfam" id="PF00326">
    <property type="entry name" value="Peptidase_S9"/>
    <property type="match status" value="1"/>
</dbReference>
<dbReference type="GO" id="GO:0008239">
    <property type="term" value="F:dipeptidyl-peptidase activity"/>
    <property type="evidence" value="ECO:0000318"/>
    <property type="project" value="GO_Central"/>
</dbReference>
<feature type="chain" id="PRO_5003089544" description="Venom dipeptidyl peptidase 4" evidence="4">
    <location>
        <begin position="20"/>
        <end position="767"/>
    </location>
</feature>
<dbReference type="KEGG" id="tca:663932"/>
<dbReference type="Gene3D" id="2.140.10.30">
    <property type="entry name" value="Dipeptidylpeptidase IV, N-terminal domain"/>
    <property type="match status" value="1"/>
</dbReference>
<dbReference type="PhylomeDB" id="D6WJ57"/>
<accession>D6WJ57</accession>
<dbReference type="InterPro" id="IPR050278">
    <property type="entry name" value="Serine_Prot_S9B/DPPIV"/>
</dbReference>